<sequence length="172" mass="19109">MCGLLTFRRAKPRVFKWNMTVFLAPSLKSGLVTSPSTSPPSPKDYRPQRYMRVIALAGLGYMSATVFGSLTYLSLTKTNMANDFWWANYNASREHVFIARMYNCETVLRPEANSIALDDHIFVDDTNYSSVLATAVGVSMPSLCVSQIKLADATKLEAVVRGLRHMDACMAP</sequence>
<dbReference type="EMBL" id="KI913127">
    <property type="protein sequence ID" value="ETV79661.1"/>
    <property type="molecule type" value="Genomic_DNA"/>
</dbReference>
<keyword evidence="1" id="KW-1133">Transmembrane helix</keyword>
<name>W4GK04_APHAT</name>
<proteinExistence type="predicted"/>
<keyword evidence="1" id="KW-0472">Membrane</keyword>
<protein>
    <submittedName>
        <fullName evidence="2">Uncharacterized protein</fullName>
    </submittedName>
</protein>
<evidence type="ECO:0000313" key="2">
    <source>
        <dbReference type="EMBL" id="ETV79661.1"/>
    </source>
</evidence>
<dbReference type="VEuPathDB" id="FungiDB:H257_06914"/>
<feature type="transmembrane region" description="Helical" evidence="1">
    <location>
        <begin position="53"/>
        <end position="75"/>
    </location>
</feature>
<dbReference type="GeneID" id="20808910"/>
<gene>
    <name evidence="2" type="ORF">H257_06914</name>
</gene>
<evidence type="ECO:0000256" key="1">
    <source>
        <dbReference type="SAM" id="Phobius"/>
    </source>
</evidence>
<reference evidence="2" key="1">
    <citation type="submission" date="2013-12" db="EMBL/GenBank/DDBJ databases">
        <title>The Genome Sequence of Aphanomyces astaci APO3.</title>
        <authorList>
            <consortium name="The Broad Institute Genomics Platform"/>
            <person name="Russ C."/>
            <person name="Tyler B."/>
            <person name="van West P."/>
            <person name="Dieguez-Uribeondo J."/>
            <person name="Young S.K."/>
            <person name="Zeng Q."/>
            <person name="Gargeya S."/>
            <person name="Fitzgerald M."/>
            <person name="Abouelleil A."/>
            <person name="Alvarado L."/>
            <person name="Chapman S.B."/>
            <person name="Gainer-Dewar J."/>
            <person name="Goldberg J."/>
            <person name="Griggs A."/>
            <person name="Gujja S."/>
            <person name="Hansen M."/>
            <person name="Howarth C."/>
            <person name="Imamovic A."/>
            <person name="Ireland A."/>
            <person name="Larimer J."/>
            <person name="McCowan C."/>
            <person name="Murphy C."/>
            <person name="Pearson M."/>
            <person name="Poon T.W."/>
            <person name="Priest M."/>
            <person name="Roberts A."/>
            <person name="Saif S."/>
            <person name="Shea T."/>
            <person name="Sykes S."/>
            <person name="Wortman J."/>
            <person name="Nusbaum C."/>
            <person name="Birren B."/>
        </authorList>
    </citation>
    <scope>NUCLEOTIDE SEQUENCE [LARGE SCALE GENOMIC DNA]</scope>
    <source>
        <strain evidence="2">APO3</strain>
    </source>
</reference>
<accession>W4GK04</accession>
<organism evidence="2">
    <name type="scientific">Aphanomyces astaci</name>
    <name type="common">Crayfish plague agent</name>
    <dbReference type="NCBI Taxonomy" id="112090"/>
    <lineage>
        <taxon>Eukaryota</taxon>
        <taxon>Sar</taxon>
        <taxon>Stramenopiles</taxon>
        <taxon>Oomycota</taxon>
        <taxon>Saprolegniomycetes</taxon>
        <taxon>Saprolegniales</taxon>
        <taxon>Verrucalvaceae</taxon>
        <taxon>Aphanomyces</taxon>
    </lineage>
</organism>
<dbReference type="AlphaFoldDB" id="W4GK04"/>
<keyword evidence="1" id="KW-0812">Transmembrane</keyword>
<dbReference type="RefSeq" id="XP_009830597.1">
    <property type="nucleotide sequence ID" value="XM_009832295.1"/>
</dbReference>
<dbReference type="OrthoDB" id="10456149at2759"/>